<keyword evidence="1" id="KW-1133">Transmembrane helix</keyword>
<keyword evidence="1" id="KW-0472">Membrane</keyword>
<organism evidence="2 3">
    <name type="scientific">Isoptericola luteus</name>
    <dbReference type="NCBI Taxonomy" id="2879484"/>
    <lineage>
        <taxon>Bacteria</taxon>
        <taxon>Bacillati</taxon>
        <taxon>Actinomycetota</taxon>
        <taxon>Actinomycetes</taxon>
        <taxon>Micrococcales</taxon>
        <taxon>Promicromonosporaceae</taxon>
        <taxon>Isoptericola</taxon>
    </lineage>
</organism>
<keyword evidence="3" id="KW-1185">Reference proteome</keyword>
<evidence type="ECO:0000256" key="1">
    <source>
        <dbReference type="SAM" id="Phobius"/>
    </source>
</evidence>
<comment type="caution">
    <text evidence="2">The sequence shown here is derived from an EMBL/GenBank/DDBJ whole genome shotgun (WGS) entry which is preliminary data.</text>
</comment>
<dbReference type="RefSeq" id="WP_225563880.1">
    <property type="nucleotide sequence ID" value="NZ_JAIXCQ010000001.1"/>
</dbReference>
<gene>
    <name evidence="2" type="ORF">LEP48_02240</name>
</gene>
<proteinExistence type="predicted"/>
<name>A0ABS7ZB76_9MICO</name>
<dbReference type="Proteomes" id="UP001319870">
    <property type="component" value="Unassembled WGS sequence"/>
</dbReference>
<feature type="transmembrane region" description="Helical" evidence="1">
    <location>
        <begin position="213"/>
        <end position="242"/>
    </location>
</feature>
<feature type="transmembrane region" description="Helical" evidence="1">
    <location>
        <begin position="248"/>
        <end position="273"/>
    </location>
</feature>
<evidence type="ECO:0000313" key="2">
    <source>
        <dbReference type="EMBL" id="MCA5892168.1"/>
    </source>
</evidence>
<dbReference type="EMBL" id="JAIXCQ010000001">
    <property type="protein sequence ID" value="MCA5892168.1"/>
    <property type="molecule type" value="Genomic_DNA"/>
</dbReference>
<protein>
    <submittedName>
        <fullName evidence="2">Uncharacterized protein</fullName>
    </submittedName>
</protein>
<accession>A0ABS7ZB76</accession>
<evidence type="ECO:0000313" key="3">
    <source>
        <dbReference type="Proteomes" id="UP001319870"/>
    </source>
</evidence>
<reference evidence="2 3" key="1">
    <citation type="submission" date="2021-09" db="EMBL/GenBank/DDBJ databases">
        <title>Isoptericola luteus sp. nov., a novel bacterium isolated from Harbin, the capital city of Heilongjiang province.</title>
        <authorList>
            <person name="Li J."/>
        </authorList>
    </citation>
    <scope>NUCLEOTIDE SEQUENCE [LARGE SCALE GENOMIC DNA]</scope>
    <source>
        <strain evidence="2 3">NEAU-Y5</strain>
    </source>
</reference>
<keyword evidence="1" id="KW-0812">Transmembrane</keyword>
<feature type="transmembrane region" description="Helical" evidence="1">
    <location>
        <begin position="171"/>
        <end position="192"/>
    </location>
</feature>
<feature type="transmembrane region" description="Helical" evidence="1">
    <location>
        <begin position="116"/>
        <end position="140"/>
    </location>
</feature>
<feature type="transmembrane region" description="Helical" evidence="1">
    <location>
        <begin position="69"/>
        <end position="90"/>
    </location>
</feature>
<sequence>MSMVLLLGVLAIAGAVGVLAALGRRDDVQPAREGHLVRATRLVGVLGGGVLAAYVADTDILGGYGIDMMAAPAVFGLVVLVCVTLGETVVRPRRPTGPRSASLRHRRVVDYLPRRTTWAVAVVLAALAATLAFTTATAGYDDFVGGMRQLECSGPGVGAARGPYPGSFYSIPLAVILAVVLLVAAVAARRVVRRPRGLATTGHNDDQLRKRSLAAIVAATGVTVCFSHVGIAVTAASALVGLHLCAPWWAAPAGWVIGLSAVPALLLGPWCLVRVALGDSWGRAWN</sequence>